<evidence type="ECO:0000256" key="1">
    <source>
        <dbReference type="SAM" id="Coils"/>
    </source>
</evidence>
<dbReference type="PANTHER" id="PTHR11505">
    <property type="entry name" value="L1 TRANSPOSABLE ELEMENT-RELATED"/>
    <property type="match status" value="1"/>
</dbReference>
<organism evidence="2 3">
    <name type="scientific">Hydra vulgaris</name>
    <name type="common">Hydra</name>
    <name type="synonym">Hydra attenuata</name>
    <dbReference type="NCBI Taxonomy" id="6087"/>
    <lineage>
        <taxon>Eukaryota</taxon>
        <taxon>Metazoa</taxon>
        <taxon>Cnidaria</taxon>
        <taxon>Hydrozoa</taxon>
        <taxon>Hydroidolina</taxon>
        <taxon>Anthoathecata</taxon>
        <taxon>Aplanulata</taxon>
        <taxon>Hydridae</taxon>
        <taxon>Hydra</taxon>
    </lineage>
</organism>
<dbReference type="RefSeq" id="XP_065645515.1">
    <property type="nucleotide sequence ID" value="XM_065789443.1"/>
</dbReference>
<keyword evidence="1" id="KW-0175">Coiled coil</keyword>
<dbReference type="Proteomes" id="UP001652625">
    <property type="component" value="Chromosome 02"/>
</dbReference>
<protein>
    <submittedName>
        <fullName evidence="3">Uncharacterized protein LOC136075987</fullName>
    </submittedName>
</protein>
<dbReference type="Gene3D" id="3.30.70.1820">
    <property type="entry name" value="L1 transposable element, RRM domain"/>
    <property type="match status" value="1"/>
</dbReference>
<dbReference type="GeneID" id="136075987"/>
<dbReference type="InterPro" id="IPR004244">
    <property type="entry name" value="Transposase_22"/>
</dbReference>
<evidence type="ECO:0000313" key="3">
    <source>
        <dbReference type="RefSeq" id="XP_065645515.1"/>
    </source>
</evidence>
<keyword evidence="2" id="KW-1185">Reference proteome</keyword>
<proteinExistence type="predicted"/>
<gene>
    <name evidence="3" type="primary">LOC136075987</name>
</gene>
<reference evidence="3" key="2">
    <citation type="submission" date="2025-08" db="UniProtKB">
        <authorList>
            <consortium name="RefSeq"/>
        </authorList>
    </citation>
    <scope>IDENTIFICATION</scope>
</reference>
<name>A0ABM4B9G9_HYDVU</name>
<sequence length="246" mass="29099">MEITIKNIEKIITNKFEEQKRSLLKETERLLKDQEKNFTQIVSGNIKIITDRLDKIENELNVNKVNMKNIEIDLNDVKESLNFQEEKIKEELKQIRKKDDLEIKNINKKNTDLENRSRRNNIRVDGLKDSPGESWSDCEKSVKKIFTNNLKISTEIIAERAHRVGSYKEDKTPRTIVVKLLNYQDKIKILSSLKNLKGSGIYINEDFAKETMEERKKLWPEVKNLRNQGKYATIKFNKVFCRELRK</sequence>
<feature type="coiled-coil region" evidence="1">
    <location>
        <begin position="17"/>
        <end position="116"/>
    </location>
</feature>
<accession>A0ABM4B9G9</accession>
<reference evidence="2" key="1">
    <citation type="submission" date="2025-05" db="UniProtKB">
        <authorList>
            <consortium name="RefSeq"/>
        </authorList>
    </citation>
    <scope>NUCLEOTIDE SEQUENCE [LARGE SCALE GENOMIC DNA]</scope>
</reference>
<evidence type="ECO:0000313" key="2">
    <source>
        <dbReference type="Proteomes" id="UP001652625"/>
    </source>
</evidence>